<protein>
    <submittedName>
        <fullName evidence="1">Uncharacterized protein</fullName>
    </submittedName>
</protein>
<name>A0A943DDI1_9FIRM</name>
<dbReference type="AlphaFoldDB" id="A0A943DDI1"/>
<evidence type="ECO:0000313" key="2">
    <source>
        <dbReference type="Proteomes" id="UP000759273"/>
    </source>
</evidence>
<gene>
    <name evidence="1" type="ORF">KHY36_14620</name>
</gene>
<organism evidence="1 2">
    <name type="scientific">Subdoligranulum variabile</name>
    <dbReference type="NCBI Taxonomy" id="214851"/>
    <lineage>
        <taxon>Bacteria</taxon>
        <taxon>Bacillati</taxon>
        <taxon>Bacillota</taxon>
        <taxon>Clostridia</taxon>
        <taxon>Eubacteriales</taxon>
        <taxon>Oscillospiraceae</taxon>
        <taxon>Subdoligranulum</taxon>
    </lineage>
</organism>
<dbReference type="Proteomes" id="UP000759273">
    <property type="component" value="Unassembled WGS sequence"/>
</dbReference>
<evidence type="ECO:0000313" key="1">
    <source>
        <dbReference type="EMBL" id="MBS5333743.1"/>
    </source>
</evidence>
<reference evidence="1" key="1">
    <citation type="submission" date="2021-02" db="EMBL/GenBank/DDBJ databases">
        <title>Infant gut strain persistence is associated with maternal origin, phylogeny, and functional potential including surface adhesion and iron acquisition.</title>
        <authorList>
            <person name="Lou Y.C."/>
        </authorList>
    </citation>
    <scope>NUCLEOTIDE SEQUENCE</scope>
    <source>
        <strain evidence="1">L3_101_000M1_dasL3_101_000M1_concoct_87</strain>
    </source>
</reference>
<sequence length="105" mass="12269">MKKITVLDIKFFPHTVRWYRRKKSKQDSTQVSCFDGFAHIETTDGMRTAHVRVICDPMEKPDKICTVHMARAYDVSQLSAQDVQMAAYECVLKEMQQYISAELHR</sequence>
<dbReference type="EMBL" id="JAGZGG010000057">
    <property type="protein sequence ID" value="MBS5333743.1"/>
    <property type="molecule type" value="Genomic_DNA"/>
</dbReference>
<accession>A0A943DDI1</accession>
<comment type="caution">
    <text evidence="1">The sequence shown here is derived from an EMBL/GenBank/DDBJ whole genome shotgun (WGS) entry which is preliminary data.</text>
</comment>
<proteinExistence type="predicted"/>